<dbReference type="SUPFAM" id="SSF81606">
    <property type="entry name" value="PP2C-like"/>
    <property type="match status" value="1"/>
</dbReference>
<dbReference type="Pfam" id="PF13581">
    <property type="entry name" value="HATPase_c_2"/>
    <property type="match status" value="1"/>
</dbReference>
<comment type="caution">
    <text evidence="2">The sequence shown here is derived from an EMBL/GenBank/DDBJ whole genome shotgun (WGS) entry which is preliminary data.</text>
</comment>
<dbReference type="Gene3D" id="3.60.40.10">
    <property type="entry name" value="PPM-type phosphatase domain"/>
    <property type="match status" value="1"/>
</dbReference>
<dbReference type="Pfam" id="PF07228">
    <property type="entry name" value="SpoIIE"/>
    <property type="match status" value="1"/>
</dbReference>
<evidence type="ECO:0000259" key="1">
    <source>
        <dbReference type="SMART" id="SM00331"/>
    </source>
</evidence>
<proteinExistence type="predicted"/>
<name>A0A318S6H5_9DEIO</name>
<dbReference type="Proteomes" id="UP000248326">
    <property type="component" value="Unassembled WGS sequence"/>
</dbReference>
<organism evidence="2 3">
    <name type="scientific">Deinococcus yavapaiensis KR-236</name>
    <dbReference type="NCBI Taxonomy" id="694435"/>
    <lineage>
        <taxon>Bacteria</taxon>
        <taxon>Thermotogati</taxon>
        <taxon>Deinococcota</taxon>
        <taxon>Deinococci</taxon>
        <taxon>Deinococcales</taxon>
        <taxon>Deinococcaceae</taxon>
        <taxon>Deinococcus</taxon>
    </lineage>
</organism>
<sequence length="333" mass="34769">MRESLKCAVQEDSGVGEARRASVTLARILGMTEVRQGEVAIIVTELASNLVKHARGGELLVQPFELEGVTGLDVLALDRGPGVARPAEVLRDGYSTAGTPGTGLGAVRRLASVFDFHSVPDLGTAVLARMYTTPPQASSAFDFGVLLVAHPRERVCGDGVAISVRGGHLGALLVDGLGHGVGAHEAARAALDAFHAHAAAAPYDVLAAVHHGLRGTRGGVAGVARVQPSDGVVTFSGMGNVSATIVTAEGRRGLVSQNGTLGLTTPRVHEDTRPWTRDSTLVMHSDGLTSTWSLERYPGLLMKPATLIAGVLYRDFSRDRDDAGVLVVKEARA</sequence>
<dbReference type="InterPro" id="IPR001932">
    <property type="entry name" value="PPM-type_phosphatase-like_dom"/>
</dbReference>
<dbReference type="InterPro" id="IPR003594">
    <property type="entry name" value="HATPase_dom"/>
</dbReference>
<dbReference type="PANTHER" id="PTHR35801">
    <property type="entry name" value="PHOSPHOSERINE PHOSPHATASE RSBX"/>
    <property type="match status" value="1"/>
</dbReference>
<dbReference type="InterPro" id="IPR036457">
    <property type="entry name" value="PPM-type-like_dom_sf"/>
</dbReference>
<dbReference type="InterPro" id="IPR036890">
    <property type="entry name" value="HATPase_C_sf"/>
</dbReference>
<accession>A0A318S6H5</accession>
<evidence type="ECO:0000313" key="2">
    <source>
        <dbReference type="EMBL" id="PYE53813.1"/>
    </source>
</evidence>
<dbReference type="AlphaFoldDB" id="A0A318S6H5"/>
<dbReference type="InterPro" id="IPR039248">
    <property type="entry name" value="Ptase_RsbX"/>
</dbReference>
<feature type="domain" description="PPM-type phosphatase" evidence="1">
    <location>
        <begin position="143"/>
        <end position="330"/>
    </location>
</feature>
<dbReference type="SMART" id="SM00331">
    <property type="entry name" value="PP2C_SIG"/>
    <property type="match status" value="1"/>
</dbReference>
<dbReference type="EMBL" id="QJSX01000007">
    <property type="protein sequence ID" value="PYE53813.1"/>
    <property type="molecule type" value="Genomic_DNA"/>
</dbReference>
<gene>
    <name evidence="2" type="ORF">DES52_10771</name>
</gene>
<keyword evidence="3" id="KW-1185">Reference proteome</keyword>
<protein>
    <submittedName>
        <fullName evidence="2">Anti-sigma regulatory factor (Ser/Thr protein kinase)</fullName>
    </submittedName>
</protein>
<evidence type="ECO:0000313" key="3">
    <source>
        <dbReference type="Proteomes" id="UP000248326"/>
    </source>
</evidence>
<dbReference type="SUPFAM" id="SSF55874">
    <property type="entry name" value="ATPase domain of HSP90 chaperone/DNA topoisomerase II/histidine kinase"/>
    <property type="match status" value="1"/>
</dbReference>
<dbReference type="PANTHER" id="PTHR35801:SF1">
    <property type="entry name" value="PHOSPHOSERINE PHOSPHATASE RSBX"/>
    <property type="match status" value="1"/>
</dbReference>
<dbReference type="RefSeq" id="WP_245900898.1">
    <property type="nucleotide sequence ID" value="NZ_QJSX01000007.1"/>
</dbReference>
<reference evidence="2 3" key="1">
    <citation type="submission" date="2018-06" db="EMBL/GenBank/DDBJ databases">
        <title>Genomic Encyclopedia of Type Strains, Phase IV (KMG-IV): sequencing the most valuable type-strain genomes for metagenomic binning, comparative biology and taxonomic classification.</title>
        <authorList>
            <person name="Goeker M."/>
        </authorList>
    </citation>
    <scope>NUCLEOTIDE SEQUENCE [LARGE SCALE GENOMIC DNA]</scope>
    <source>
        <strain evidence="2 3">DSM 18048</strain>
    </source>
</reference>
<dbReference type="Gene3D" id="3.30.565.10">
    <property type="entry name" value="Histidine kinase-like ATPase, C-terminal domain"/>
    <property type="match status" value="1"/>
</dbReference>
<dbReference type="CDD" id="cd16934">
    <property type="entry name" value="HATPase_RsbT-like"/>
    <property type="match status" value="1"/>
</dbReference>